<evidence type="ECO:0000313" key="1">
    <source>
        <dbReference type="EMBL" id="MBW0461971.1"/>
    </source>
</evidence>
<keyword evidence="2" id="KW-1185">Reference proteome</keyword>
<comment type="caution">
    <text evidence="1">The sequence shown here is derived from an EMBL/GenBank/DDBJ whole genome shotgun (WGS) entry which is preliminary data.</text>
</comment>
<evidence type="ECO:0000313" key="2">
    <source>
        <dbReference type="Proteomes" id="UP000765509"/>
    </source>
</evidence>
<accession>A0A9Q3BAP7</accession>
<dbReference type="Proteomes" id="UP000765509">
    <property type="component" value="Unassembled WGS sequence"/>
</dbReference>
<gene>
    <name evidence="1" type="ORF">O181_001686</name>
</gene>
<protein>
    <submittedName>
        <fullName evidence="1">Uncharacterized protein</fullName>
    </submittedName>
</protein>
<dbReference type="EMBL" id="AVOT02000249">
    <property type="protein sequence ID" value="MBW0461971.1"/>
    <property type="molecule type" value="Genomic_DNA"/>
</dbReference>
<name>A0A9Q3BAP7_9BASI</name>
<sequence length="84" mass="9126">MKVARRLSSVRARAESSMGTCCSRFHHHAVREDSSTHCGCCRTLARAAAPSVHPQLWTFASLPKPTPTPRSMVCSVGVTLLDFA</sequence>
<organism evidence="1 2">
    <name type="scientific">Austropuccinia psidii MF-1</name>
    <dbReference type="NCBI Taxonomy" id="1389203"/>
    <lineage>
        <taxon>Eukaryota</taxon>
        <taxon>Fungi</taxon>
        <taxon>Dikarya</taxon>
        <taxon>Basidiomycota</taxon>
        <taxon>Pucciniomycotina</taxon>
        <taxon>Pucciniomycetes</taxon>
        <taxon>Pucciniales</taxon>
        <taxon>Sphaerophragmiaceae</taxon>
        <taxon>Austropuccinia</taxon>
    </lineage>
</organism>
<reference evidence="1" key="1">
    <citation type="submission" date="2021-03" db="EMBL/GenBank/DDBJ databases">
        <title>Draft genome sequence of rust myrtle Austropuccinia psidii MF-1, a brazilian biotype.</title>
        <authorList>
            <person name="Quecine M.C."/>
            <person name="Pachon D.M.R."/>
            <person name="Bonatelli M.L."/>
            <person name="Correr F.H."/>
            <person name="Franceschini L.M."/>
            <person name="Leite T.F."/>
            <person name="Margarido G.R.A."/>
            <person name="Almeida C.A."/>
            <person name="Ferrarezi J.A."/>
            <person name="Labate C.A."/>
        </authorList>
    </citation>
    <scope>NUCLEOTIDE SEQUENCE</scope>
    <source>
        <strain evidence="1">MF-1</strain>
    </source>
</reference>
<dbReference type="AlphaFoldDB" id="A0A9Q3BAP7"/>
<proteinExistence type="predicted"/>